<dbReference type="InterPro" id="IPR018060">
    <property type="entry name" value="HTH_AraC"/>
</dbReference>
<dbReference type="SUPFAM" id="SSF46689">
    <property type="entry name" value="Homeodomain-like"/>
    <property type="match status" value="2"/>
</dbReference>
<dbReference type="SUPFAM" id="SSF51215">
    <property type="entry name" value="Regulatory protein AraC"/>
    <property type="match status" value="1"/>
</dbReference>
<sequence length="302" mass="34648">MPSINMRYTAQGEYLLDFPKECPARLILYDFSGRKSITPSYHDYCELIYIHEGRGSFLISDLTYEVNEGDLILVGSGEFHLLSNVKFGRLRVASLHFQPTLLHATGGPEIDLEYLRPFMYRGPGYKHHVSARSLPPGLALRSMSELWRWFQVGGPLYPLGVRTRLLDLLLEVRLLYRDPKQIQKPLGPVTTGIRRLEPLFRWIRANPGQSLSLAHAGRLAHMSPGHFCRSFKKTTGYTLTEYLLRRRVDMACDMLLRSSKSVTEIALDTGFSSHSYFTRIFRRTRGETPNEFRKRHNGAIAD</sequence>
<reference evidence="5" key="1">
    <citation type="submission" date="2016-10" db="EMBL/GenBank/DDBJ databases">
        <title>Sequence of Gallionella enrichment culture.</title>
        <authorList>
            <person name="Poehlein A."/>
            <person name="Muehling M."/>
            <person name="Daniel R."/>
        </authorList>
    </citation>
    <scope>NUCLEOTIDE SEQUENCE</scope>
</reference>
<dbReference type="PROSITE" id="PS01124">
    <property type="entry name" value="HTH_ARAC_FAMILY_2"/>
    <property type="match status" value="1"/>
</dbReference>
<dbReference type="SMART" id="SM00342">
    <property type="entry name" value="HTH_ARAC"/>
    <property type="match status" value="1"/>
</dbReference>
<keyword evidence="2" id="KW-0238">DNA-binding</keyword>
<dbReference type="Gene3D" id="1.10.10.60">
    <property type="entry name" value="Homeodomain-like"/>
    <property type="match status" value="2"/>
</dbReference>
<dbReference type="InterPro" id="IPR014710">
    <property type="entry name" value="RmlC-like_jellyroll"/>
</dbReference>
<organism evidence="5">
    <name type="scientific">mine drainage metagenome</name>
    <dbReference type="NCBI Taxonomy" id="410659"/>
    <lineage>
        <taxon>unclassified sequences</taxon>
        <taxon>metagenomes</taxon>
        <taxon>ecological metagenomes</taxon>
    </lineage>
</organism>
<dbReference type="GO" id="GO:0003700">
    <property type="term" value="F:DNA-binding transcription factor activity"/>
    <property type="evidence" value="ECO:0007669"/>
    <property type="project" value="InterPro"/>
</dbReference>
<accession>A0A1J5RDH8</accession>
<dbReference type="PROSITE" id="PS00041">
    <property type="entry name" value="HTH_ARAC_FAMILY_1"/>
    <property type="match status" value="1"/>
</dbReference>
<gene>
    <name evidence="5" type="primary">btr_5</name>
    <name evidence="5" type="ORF">GALL_280260</name>
</gene>
<dbReference type="InterPro" id="IPR003313">
    <property type="entry name" value="AraC-bd"/>
</dbReference>
<dbReference type="Gene3D" id="2.60.120.10">
    <property type="entry name" value="Jelly Rolls"/>
    <property type="match status" value="1"/>
</dbReference>
<dbReference type="EMBL" id="MLJW01000305">
    <property type="protein sequence ID" value="OIQ90071.1"/>
    <property type="molecule type" value="Genomic_DNA"/>
</dbReference>
<keyword evidence="3" id="KW-0804">Transcription</keyword>
<evidence type="ECO:0000256" key="2">
    <source>
        <dbReference type="ARBA" id="ARBA00023125"/>
    </source>
</evidence>
<dbReference type="PANTHER" id="PTHR43280:SF28">
    <property type="entry name" value="HTH-TYPE TRANSCRIPTIONAL ACTIVATOR RHAS"/>
    <property type="match status" value="1"/>
</dbReference>
<dbReference type="PANTHER" id="PTHR43280">
    <property type="entry name" value="ARAC-FAMILY TRANSCRIPTIONAL REGULATOR"/>
    <property type="match status" value="1"/>
</dbReference>
<dbReference type="InterPro" id="IPR018062">
    <property type="entry name" value="HTH_AraC-typ_CS"/>
</dbReference>
<dbReference type="GO" id="GO:0043565">
    <property type="term" value="F:sequence-specific DNA binding"/>
    <property type="evidence" value="ECO:0007669"/>
    <property type="project" value="InterPro"/>
</dbReference>
<dbReference type="InterPro" id="IPR037923">
    <property type="entry name" value="HTH-like"/>
</dbReference>
<proteinExistence type="predicted"/>
<dbReference type="AlphaFoldDB" id="A0A1J5RDH8"/>
<keyword evidence="1" id="KW-0805">Transcription regulation</keyword>
<evidence type="ECO:0000256" key="1">
    <source>
        <dbReference type="ARBA" id="ARBA00023015"/>
    </source>
</evidence>
<evidence type="ECO:0000313" key="5">
    <source>
        <dbReference type="EMBL" id="OIQ90071.1"/>
    </source>
</evidence>
<protein>
    <submittedName>
        <fullName evidence="5">HTH-type transcriptional activator Btr</fullName>
    </submittedName>
</protein>
<name>A0A1J5RDH8_9ZZZZ</name>
<dbReference type="PRINTS" id="PR00032">
    <property type="entry name" value="HTHARAC"/>
</dbReference>
<feature type="domain" description="HTH araC/xylS-type" evidence="4">
    <location>
        <begin position="197"/>
        <end position="295"/>
    </location>
</feature>
<dbReference type="Pfam" id="PF12833">
    <property type="entry name" value="HTH_18"/>
    <property type="match status" value="1"/>
</dbReference>
<evidence type="ECO:0000256" key="3">
    <source>
        <dbReference type="ARBA" id="ARBA00023163"/>
    </source>
</evidence>
<comment type="caution">
    <text evidence="5">The sequence shown here is derived from an EMBL/GenBank/DDBJ whole genome shotgun (WGS) entry which is preliminary data.</text>
</comment>
<dbReference type="InterPro" id="IPR020449">
    <property type="entry name" value="Tscrpt_reg_AraC-type_HTH"/>
</dbReference>
<dbReference type="Pfam" id="PF02311">
    <property type="entry name" value="AraC_binding"/>
    <property type="match status" value="1"/>
</dbReference>
<evidence type="ECO:0000259" key="4">
    <source>
        <dbReference type="PROSITE" id="PS01124"/>
    </source>
</evidence>
<dbReference type="InterPro" id="IPR009057">
    <property type="entry name" value="Homeodomain-like_sf"/>
</dbReference>